<reference evidence="2" key="2">
    <citation type="submission" date="2015-01" db="EMBL/GenBank/DDBJ databases">
        <title>Evolutionary Origins and Diversification of the Mycorrhizal Mutualists.</title>
        <authorList>
            <consortium name="DOE Joint Genome Institute"/>
            <consortium name="Mycorrhizal Genomics Consortium"/>
            <person name="Kohler A."/>
            <person name="Kuo A."/>
            <person name="Nagy L.G."/>
            <person name="Floudas D."/>
            <person name="Copeland A."/>
            <person name="Barry K.W."/>
            <person name="Cichocki N."/>
            <person name="Veneault-Fourrey C."/>
            <person name="LaButti K."/>
            <person name="Lindquist E.A."/>
            <person name="Lipzen A."/>
            <person name="Lundell T."/>
            <person name="Morin E."/>
            <person name="Murat C."/>
            <person name="Riley R."/>
            <person name="Ohm R."/>
            <person name="Sun H."/>
            <person name="Tunlid A."/>
            <person name="Henrissat B."/>
            <person name="Grigoriev I.V."/>
            <person name="Hibbett D.S."/>
            <person name="Martin F."/>
        </authorList>
    </citation>
    <scope>NUCLEOTIDE SEQUENCE [LARGE SCALE GENOMIC DNA]</scope>
    <source>
        <strain evidence="2">Foug A</strain>
    </source>
</reference>
<organism evidence="1 2">
    <name type="scientific">Scleroderma citrinum Foug A</name>
    <dbReference type="NCBI Taxonomy" id="1036808"/>
    <lineage>
        <taxon>Eukaryota</taxon>
        <taxon>Fungi</taxon>
        <taxon>Dikarya</taxon>
        <taxon>Basidiomycota</taxon>
        <taxon>Agaricomycotina</taxon>
        <taxon>Agaricomycetes</taxon>
        <taxon>Agaricomycetidae</taxon>
        <taxon>Boletales</taxon>
        <taxon>Sclerodermatineae</taxon>
        <taxon>Sclerodermataceae</taxon>
        <taxon>Scleroderma</taxon>
    </lineage>
</organism>
<dbReference type="EMBL" id="KN822034">
    <property type="protein sequence ID" value="KIM63539.1"/>
    <property type="molecule type" value="Genomic_DNA"/>
</dbReference>
<evidence type="ECO:0000313" key="2">
    <source>
        <dbReference type="Proteomes" id="UP000053989"/>
    </source>
</evidence>
<evidence type="ECO:0000313" key="1">
    <source>
        <dbReference type="EMBL" id="KIM63539.1"/>
    </source>
</evidence>
<proteinExistence type="predicted"/>
<reference evidence="1 2" key="1">
    <citation type="submission" date="2014-04" db="EMBL/GenBank/DDBJ databases">
        <authorList>
            <consortium name="DOE Joint Genome Institute"/>
            <person name="Kuo A."/>
            <person name="Kohler A."/>
            <person name="Nagy L.G."/>
            <person name="Floudas D."/>
            <person name="Copeland A."/>
            <person name="Barry K.W."/>
            <person name="Cichocki N."/>
            <person name="Veneault-Fourrey C."/>
            <person name="LaButti K."/>
            <person name="Lindquist E.A."/>
            <person name="Lipzen A."/>
            <person name="Lundell T."/>
            <person name="Morin E."/>
            <person name="Murat C."/>
            <person name="Sun H."/>
            <person name="Tunlid A."/>
            <person name="Henrissat B."/>
            <person name="Grigoriev I.V."/>
            <person name="Hibbett D.S."/>
            <person name="Martin F."/>
            <person name="Nordberg H.P."/>
            <person name="Cantor M.N."/>
            <person name="Hua S.X."/>
        </authorList>
    </citation>
    <scope>NUCLEOTIDE SEQUENCE [LARGE SCALE GENOMIC DNA]</scope>
    <source>
        <strain evidence="1 2">Foug A</strain>
    </source>
</reference>
<dbReference type="Proteomes" id="UP000053989">
    <property type="component" value="Unassembled WGS sequence"/>
</dbReference>
<sequence>MSTRFPQPSGLSGSILALQLGINISVSTLGASVDIFDASVWLLVPSVSYTGCFASPMLRSV</sequence>
<accession>A0A0C3E514</accession>
<dbReference type="InParanoid" id="A0A0C3E514"/>
<dbReference type="AlphaFoldDB" id="A0A0C3E514"/>
<keyword evidence="2" id="KW-1185">Reference proteome</keyword>
<protein>
    <submittedName>
        <fullName evidence="1">Uncharacterized protein</fullName>
    </submittedName>
</protein>
<dbReference type="HOGENOM" id="CLU_2924034_0_0_1"/>
<name>A0A0C3E514_9AGAM</name>
<gene>
    <name evidence="1" type="ORF">SCLCIDRAFT_24205</name>
</gene>